<dbReference type="GO" id="GO:0000287">
    <property type="term" value="F:magnesium ion binding"/>
    <property type="evidence" value="ECO:0007669"/>
    <property type="project" value="UniProtKB-ARBA"/>
</dbReference>
<dbReference type="RefSeq" id="WP_124932708.1">
    <property type="nucleotide sequence ID" value="NZ_RQZC01000001.1"/>
</dbReference>
<dbReference type="GO" id="GO:0004802">
    <property type="term" value="F:transketolase activity"/>
    <property type="evidence" value="ECO:0007669"/>
    <property type="project" value="UniProtKB-UniRule"/>
</dbReference>
<feature type="binding site" evidence="12">
    <location>
        <position position="372"/>
    </location>
    <ligand>
        <name>substrate</name>
    </ligand>
</feature>
<evidence type="ECO:0000256" key="1">
    <source>
        <dbReference type="ARBA" id="ARBA00007131"/>
    </source>
</evidence>
<keyword evidence="6 14" id="KW-0479">Metal-binding</keyword>
<dbReference type="Proteomes" id="UP000271272">
    <property type="component" value="Unassembled WGS sequence"/>
</dbReference>
<keyword evidence="18" id="KW-1185">Reference proteome</keyword>
<feature type="domain" description="Transketolase-like pyrimidine-binding" evidence="16">
    <location>
        <begin position="369"/>
        <end position="548"/>
    </location>
</feature>
<feature type="binding site" evidence="14">
    <location>
        <position position="165"/>
    </location>
    <ligand>
        <name>Mg(2+)</name>
        <dbReference type="ChEBI" id="CHEBI:18420"/>
    </ligand>
</feature>
<feature type="binding site" evidence="13">
    <location>
        <position position="166"/>
    </location>
    <ligand>
        <name>thiamine diphosphate</name>
        <dbReference type="ChEBI" id="CHEBI:58937"/>
    </ligand>
</feature>
<evidence type="ECO:0000256" key="3">
    <source>
        <dbReference type="ARBA" id="ARBA00013152"/>
    </source>
</evidence>
<dbReference type="OrthoDB" id="8732661at2"/>
<feature type="site" description="Important for catalytic activity" evidence="15">
    <location>
        <position position="33"/>
    </location>
</feature>
<feature type="binding site" evidence="12">
    <location>
        <position position="399"/>
    </location>
    <ligand>
        <name>substrate</name>
    </ligand>
</feature>
<dbReference type="GO" id="GO:0006098">
    <property type="term" value="P:pentose-phosphate shunt"/>
    <property type="evidence" value="ECO:0007669"/>
    <property type="project" value="TreeGrafter"/>
</dbReference>
<dbReference type="InterPro" id="IPR005478">
    <property type="entry name" value="Transketolase_bac-like"/>
</dbReference>
<dbReference type="InterPro" id="IPR009014">
    <property type="entry name" value="Transketo_C/PFOR_II"/>
</dbReference>
<dbReference type="CDD" id="cd02012">
    <property type="entry name" value="TPP_TK"/>
    <property type="match status" value="1"/>
</dbReference>
<evidence type="ECO:0000256" key="2">
    <source>
        <dbReference type="ARBA" id="ARBA00011738"/>
    </source>
</evidence>
<dbReference type="FunFam" id="3.40.50.970:FF:000004">
    <property type="entry name" value="Transketolase"/>
    <property type="match status" value="1"/>
</dbReference>
<dbReference type="Pfam" id="PF02779">
    <property type="entry name" value="Transket_pyr"/>
    <property type="match status" value="1"/>
</dbReference>
<dbReference type="FunFam" id="3.40.50.970:FF:000003">
    <property type="entry name" value="Transketolase"/>
    <property type="match status" value="1"/>
</dbReference>
<keyword evidence="8 13" id="KW-0786">Thiamine pyrophosphate</keyword>
<dbReference type="NCBIfam" id="TIGR00232">
    <property type="entry name" value="tktlase_bact"/>
    <property type="match status" value="1"/>
</dbReference>
<feature type="site" description="Important for catalytic activity" evidence="15">
    <location>
        <position position="277"/>
    </location>
</feature>
<evidence type="ECO:0000256" key="4">
    <source>
        <dbReference type="ARBA" id="ARBA00016662"/>
    </source>
</evidence>
<keyword evidence="7 14" id="KW-0460">Magnesium</keyword>
<dbReference type="InterPro" id="IPR033247">
    <property type="entry name" value="Transketolase_fam"/>
</dbReference>
<dbReference type="FunFam" id="3.40.50.920:FF:000003">
    <property type="entry name" value="Transketolase"/>
    <property type="match status" value="1"/>
</dbReference>
<feature type="binding site" evidence="12">
    <location>
        <position position="543"/>
    </location>
    <ligand>
        <name>substrate</name>
    </ligand>
</feature>
<sequence length="696" mass="73455">MTAEPLLTDLDHRAIAISKALAADAVEKAGSGHPGTPISLAGVAYLLYQREMRVDPSDPAWLGRDRFVLSIGHASLLQYIQLALAGYGLEVEDLRQLRQWGSLTPGHPEFGHTAGVETTTGPLGAGLATAVGMAMASRREHGMLDAGAPAGESVFDHHVYAIVGDGCMQEGVAAEAASLAGTQELGNLIAIYDDNDISIEGDTDIAFTEDPSARFEAYGWQVLDVDWRAGGEYHEDYEALHAALEAARAETARPSLIRLRTIIAWPSPTKQGQESSHGAKLGAQEVAGLKRALGLDEEQAFQLPEEVLAHTRGQAAARAAEARRDWDARFEAWRQASPQGAALLERLRAGELPAGLEEALPSWEPGESLATRSASGKTLSALAPVMPELWGGSADLAGSNNTTMAGESSFLPSSLAASHGGGPYGRTIHFGVREHAMGSILNGITLDGLTRAYGGTFMVFSDYMRPAVRLAALMRVGSIFVWTHDSIGVGEDGPTHQPIEHLAALRAIPGLAVVRPGDANETAAAWAEVLRRHREPAGLVLSRQNLTVHASPQAAAEGVRRGAYILVEAADAAGAPAAPELVLIATGSEVSVAVAAREILQAQGRPTRVVSAPCLEWFAEQDEDYRAAVLPADAVRVSVEAGIAMGWREIVGEAGAVVSIDHFGASAPAARLFEEYGFTGENVAAVAGRALERRRS</sequence>
<comment type="subunit">
    <text evidence="2">Homodimer.</text>
</comment>
<feature type="binding site" evidence="12">
    <location>
        <position position="496"/>
    </location>
    <ligand>
        <name>substrate</name>
    </ligand>
</feature>
<feature type="binding site" evidence="12">
    <location>
        <position position="484"/>
    </location>
    <ligand>
        <name>substrate</name>
    </ligand>
</feature>
<accession>A0A3P1VAZ8</accession>
<comment type="caution">
    <text evidence="17">The sequence shown here is derived from an EMBL/GenBank/DDBJ whole genome shotgun (WGS) entry which is preliminary data.</text>
</comment>
<dbReference type="PANTHER" id="PTHR43522:SF2">
    <property type="entry name" value="TRANSKETOLASE 1-RELATED"/>
    <property type="match status" value="1"/>
</dbReference>
<evidence type="ECO:0000256" key="5">
    <source>
        <dbReference type="ARBA" id="ARBA00022679"/>
    </source>
</evidence>
<comment type="cofactor">
    <cofactor evidence="13">
        <name>thiamine diphosphate</name>
        <dbReference type="ChEBI" id="CHEBI:58937"/>
    </cofactor>
    <text evidence="13">Binds 1 thiamine pyrophosphate per subunit. During the reaction, the substrate forms a covalent intermediate with the cofactor.</text>
</comment>
<feature type="binding site" evidence="13">
    <location>
        <position position="460"/>
    </location>
    <ligand>
        <name>thiamine diphosphate</name>
        <dbReference type="ChEBI" id="CHEBI:58937"/>
    </ligand>
</feature>
<feature type="binding site" evidence="12">
    <location>
        <position position="33"/>
    </location>
    <ligand>
        <name>substrate</name>
    </ligand>
</feature>
<dbReference type="Gene3D" id="3.40.50.920">
    <property type="match status" value="1"/>
</dbReference>
<feature type="binding site" evidence="14">
    <location>
        <position position="195"/>
    </location>
    <ligand>
        <name>Mg(2+)</name>
        <dbReference type="ChEBI" id="CHEBI:18420"/>
    </ligand>
</feature>
<dbReference type="InterPro" id="IPR005475">
    <property type="entry name" value="Transketolase-like_Pyr-bd"/>
</dbReference>
<dbReference type="InterPro" id="IPR020826">
    <property type="entry name" value="Transketolase_BS"/>
</dbReference>
<evidence type="ECO:0000256" key="10">
    <source>
        <dbReference type="NCBIfam" id="TIGR00232"/>
    </source>
</evidence>
<keyword evidence="5 17" id="KW-0808">Transferase</keyword>
<feature type="binding site" evidence="13">
    <location>
        <begin position="121"/>
        <end position="123"/>
    </location>
    <ligand>
        <name>thiamine diphosphate</name>
        <dbReference type="ChEBI" id="CHEBI:58937"/>
    </ligand>
</feature>
<dbReference type="InterPro" id="IPR005474">
    <property type="entry name" value="Transketolase_N"/>
</dbReference>
<evidence type="ECO:0000256" key="14">
    <source>
        <dbReference type="PIRSR" id="PIRSR605478-4"/>
    </source>
</evidence>
<protein>
    <recommendedName>
        <fullName evidence="4 10">Transketolase</fullName>
        <ecNumber evidence="3 10">2.2.1.1</ecNumber>
    </recommendedName>
</protein>
<dbReference type="Gene3D" id="3.40.50.970">
    <property type="match status" value="2"/>
</dbReference>
<evidence type="ECO:0000313" key="18">
    <source>
        <dbReference type="Proteomes" id="UP000271272"/>
    </source>
</evidence>
<feature type="active site" description="Proton donor" evidence="11">
    <location>
        <position position="434"/>
    </location>
</feature>
<dbReference type="InterPro" id="IPR029061">
    <property type="entry name" value="THDP-binding"/>
</dbReference>
<evidence type="ECO:0000256" key="7">
    <source>
        <dbReference type="ARBA" id="ARBA00022842"/>
    </source>
</evidence>
<feature type="binding site" evidence="13">
    <location>
        <position position="277"/>
    </location>
    <ligand>
        <name>thiamine diphosphate</name>
        <dbReference type="ChEBI" id="CHEBI:58937"/>
    </ligand>
</feature>
<dbReference type="AlphaFoldDB" id="A0A3P1VAZ8"/>
<comment type="cofactor">
    <cofactor evidence="14">
        <name>Mg(2+)</name>
        <dbReference type="ChEBI" id="CHEBI:18420"/>
    </cofactor>
    <text evidence="14">Binds 1 Mg(2+) ion per subunit. Can also utilize other divalent metal cations, such as Ca(2+), Mn(2+) and Co(2+).</text>
</comment>
<gene>
    <name evidence="17" type="ORF">EII10_01440</name>
</gene>
<comment type="catalytic activity">
    <reaction evidence="9">
        <text>D-sedoheptulose 7-phosphate + D-glyceraldehyde 3-phosphate = aldehydo-D-ribose 5-phosphate + D-xylulose 5-phosphate</text>
        <dbReference type="Rhea" id="RHEA:10508"/>
        <dbReference type="ChEBI" id="CHEBI:57483"/>
        <dbReference type="ChEBI" id="CHEBI:57737"/>
        <dbReference type="ChEBI" id="CHEBI:58273"/>
        <dbReference type="ChEBI" id="CHEBI:59776"/>
        <dbReference type="EC" id="2.2.1.1"/>
    </reaction>
</comment>
<dbReference type="Pfam" id="PF00456">
    <property type="entry name" value="Transketolase_N"/>
    <property type="match status" value="1"/>
</dbReference>
<dbReference type="SMART" id="SM00861">
    <property type="entry name" value="Transket_pyr"/>
    <property type="match status" value="1"/>
</dbReference>
<dbReference type="PROSITE" id="PS00802">
    <property type="entry name" value="TRANSKETOLASE_2"/>
    <property type="match status" value="1"/>
</dbReference>
<evidence type="ECO:0000256" key="9">
    <source>
        <dbReference type="ARBA" id="ARBA00049473"/>
    </source>
</evidence>
<evidence type="ECO:0000313" key="17">
    <source>
        <dbReference type="EMBL" id="RRD30796.1"/>
    </source>
</evidence>
<evidence type="ECO:0000256" key="12">
    <source>
        <dbReference type="PIRSR" id="PIRSR605478-2"/>
    </source>
</evidence>
<evidence type="ECO:0000256" key="11">
    <source>
        <dbReference type="PIRSR" id="PIRSR605478-1"/>
    </source>
</evidence>
<evidence type="ECO:0000256" key="13">
    <source>
        <dbReference type="PIRSR" id="PIRSR605478-3"/>
    </source>
</evidence>
<reference evidence="17 18" key="1">
    <citation type="submission" date="2018-11" db="EMBL/GenBank/DDBJ databases">
        <title>Genomes From Bacteria Associated with the Canine Oral Cavity: a Test Case for Automated Genome-Based Taxonomic Assignment.</title>
        <authorList>
            <person name="Coil D.A."/>
            <person name="Jospin G."/>
            <person name="Darling A.E."/>
            <person name="Wallis C."/>
            <person name="Davis I.J."/>
            <person name="Harris S."/>
            <person name="Eisen J.A."/>
            <person name="Holcombe L.J."/>
            <person name="O'Flynn C."/>
        </authorList>
    </citation>
    <scope>NUCLEOTIDE SEQUENCE [LARGE SCALE GENOMIC DNA]</scope>
    <source>
        <strain evidence="17 18">OH5050</strain>
    </source>
</reference>
<feature type="binding site" evidence="12">
    <location>
        <position position="277"/>
    </location>
    <ligand>
        <name>substrate</name>
    </ligand>
</feature>
<dbReference type="Pfam" id="PF22613">
    <property type="entry name" value="Transketolase_C_1"/>
    <property type="match status" value="1"/>
</dbReference>
<dbReference type="CDD" id="cd07033">
    <property type="entry name" value="TPP_PYR_DXS_TK_like"/>
    <property type="match status" value="1"/>
</dbReference>
<dbReference type="EMBL" id="RQZC01000001">
    <property type="protein sequence ID" value="RRD30796.1"/>
    <property type="molecule type" value="Genomic_DNA"/>
</dbReference>
<organism evidence="17 18">
    <name type="scientific">Actinomyces bowdenii</name>
    <dbReference type="NCBI Taxonomy" id="131109"/>
    <lineage>
        <taxon>Bacteria</taxon>
        <taxon>Bacillati</taxon>
        <taxon>Actinomycetota</taxon>
        <taxon>Actinomycetes</taxon>
        <taxon>Actinomycetales</taxon>
        <taxon>Actinomycetaceae</taxon>
        <taxon>Actinomyces</taxon>
    </lineage>
</organism>
<dbReference type="InterPro" id="IPR055152">
    <property type="entry name" value="Transketolase-like_C_2"/>
</dbReference>
<dbReference type="PANTHER" id="PTHR43522">
    <property type="entry name" value="TRANSKETOLASE"/>
    <property type="match status" value="1"/>
</dbReference>
<proteinExistence type="inferred from homology"/>
<evidence type="ECO:0000256" key="8">
    <source>
        <dbReference type="ARBA" id="ARBA00023052"/>
    </source>
</evidence>
<evidence type="ECO:0000259" key="16">
    <source>
        <dbReference type="SMART" id="SM00861"/>
    </source>
</evidence>
<feature type="binding site" evidence="13">
    <location>
        <position position="73"/>
    </location>
    <ligand>
        <name>thiamine diphosphate</name>
        <dbReference type="ChEBI" id="CHEBI:58937"/>
    </ligand>
</feature>
<feature type="binding site" evidence="12">
    <location>
        <position position="492"/>
    </location>
    <ligand>
        <name>substrate</name>
    </ligand>
</feature>
<feature type="binding site" evidence="14">
    <location>
        <position position="197"/>
    </location>
    <ligand>
        <name>Mg(2+)</name>
        <dbReference type="ChEBI" id="CHEBI:18420"/>
    </ligand>
</feature>
<name>A0A3P1VAZ8_9ACTO</name>
<comment type="similarity">
    <text evidence="1">Belongs to the transketolase family.</text>
</comment>
<dbReference type="SUPFAM" id="SSF52518">
    <property type="entry name" value="Thiamin diphosphate-binding fold (THDP-binding)"/>
    <property type="match status" value="2"/>
</dbReference>
<evidence type="ECO:0000256" key="6">
    <source>
        <dbReference type="ARBA" id="ARBA00022723"/>
    </source>
</evidence>
<dbReference type="GO" id="GO:0005829">
    <property type="term" value="C:cytosol"/>
    <property type="evidence" value="ECO:0007669"/>
    <property type="project" value="TreeGrafter"/>
</dbReference>
<dbReference type="SUPFAM" id="SSF52922">
    <property type="entry name" value="TK C-terminal domain-like"/>
    <property type="match status" value="1"/>
</dbReference>
<feature type="binding site" evidence="13">
    <location>
        <position position="195"/>
    </location>
    <ligand>
        <name>thiamine diphosphate</name>
        <dbReference type="ChEBI" id="CHEBI:58937"/>
    </ligand>
</feature>
<evidence type="ECO:0000256" key="15">
    <source>
        <dbReference type="PIRSR" id="PIRSR605478-5"/>
    </source>
</evidence>
<dbReference type="EC" id="2.2.1.1" evidence="3 10"/>